<dbReference type="EMBL" id="DVFZ01000049">
    <property type="protein sequence ID" value="HIQ82411.1"/>
    <property type="molecule type" value="Genomic_DNA"/>
</dbReference>
<protein>
    <submittedName>
        <fullName evidence="1">Phage portal protein</fullName>
    </submittedName>
</protein>
<reference evidence="1" key="1">
    <citation type="submission" date="2020-10" db="EMBL/GenBank/DDBJ databases">
        <authorList>
            <person name="Gilroy R."/>
        </authorList>
    </citation>
    <scope>NUCLEOTIDE SEQUENCE</scope>
    <source>
        <strain evidence="1">ChiSjej6B24-2974</strain>
    </source>
</reference>
<proteinExistence type="predicted"/>
<dbReference type="AlphaFoldDB" id="A0A9D0ZMY5"/>
<evidence type="ECO:0000313" key="1">
    <source>
        <dbReference type="EMBL" id="HIQ82411.1"/>
    </source>
</evidence>
<sequence>MFNEFLDWARRLFGRPAQEVGAVALAARAEADYRRVDAVNFTYIFANRLANLAVADASLNASGGGARARAVAGALEDVFQRAHKLTAQALGSGGRVLLPYLCGGQVRFEAVAQDRFFITGMDGGRVTSAAVLAGRAEVDRRVYYRWTDYALENGVQRVRSRVTDAGGRAVEMGVVPQWAGLPGEVAIAGVEKLTLAFLRCPVDNRRERDGYGVPITYGCEALMDEIHEHMRLIAREYRLTRPMLGLSAEMWRQPFEGGESGVERARRTVQDGDDPFIPIEGAYDETKAPWLVYAPAIRNEAMYDRLEHLFAMLEKAVGTSRGILTARETATATATEIRAANHDTLTLVTAIRRMWEQALDDMAYAADVLCEHYGLTPAGARGEYAVQVDWDMSLFESGAETFEQLCQLHDRNLLSGAELRQWVRGGALEEAQAAIDRMDKEREAISGADAKEKGGG</sequence>
<accession>A0A9D0ZMY5</accession>
<comment type="caution">
    <text evidence="1">The sequence shown here is derived from an EMBL/GenBank/DDBJ whole genome shotgun (WGS) entry which is preliminary data.</text>
</comment>
<reference evidence="1" key="2">
    <citation type="journal article" date="2021" name="PeerJ">
        <title>Extensive microbial diversity within the chicken gut microbiome revealed by metagenomics and culture.</title>
        <authorList>
            <person name="Gilroy R."/>
            <person name="Ravi A."/>
            <person name="Getino M."/>
            <person name="Pursley I."/>
            <person name="Horton D.L."/>
            <person name="Alikhan N.F."/>
            <person name="Baker D."/>
            <person name="Gharbi K."/>
            <person name="Hall N."/>
            <person name="Watson M."/>
            <person name="Adriaenssens E.M."/>
            <person name="Foster-Nyarko E."/>
            <person name="Jarju S."/>
            <person name="Secka A."/>
            <person name="Antonio M."/>
            <person name="Oren A."/>
            <person name="Chaudhuri R.R."/>
            <person name="La Ragione R."/>
            <person name="Hildebrand F."/>
            <person name="Pallen M.J."/>
        </authorList>
    </citation>
    <scope>NUCLEOTIDE SEQUENCE</scope>
    <source>
        <strain evidence="1">ChiSjej6B24-2974</strain>
    </source>
</reference>
<dbReference type="Proteomes" id="UP000824260">
    <property type="component" value="Unassembled WGS sequence"/>
</dbReference>
<name>A0A9D0ZMY5_9FIRM</name>
<organism evidence="1 2">
    <name type="scientific">Candidatus Pullichristensenella stercorigallinarum</name>
    <dbReference type="NCBI Taxonomy" id="2840909"/>
    <lineage>
        <taxon>Bacteria</taxon>
        <taxon>Bacillati</taxon>
        <taxon>Bacillota</taxon>
        <taxon>Clostridia</taxon>
        <taxon>Candidatus Pullichristensenella</taxon>
    </lineage>
</organism>
<gene>
    <name evidence="1" type="ORF">IAA52_04855</name>
</gene>
<dbReference type="InterPro" id="IPR021145">
    <property type="entry name" value="Portal_protein_SPP1_Gp6-like"/>
</dbReference>
<dbReference type="Pfam" id="PF05133">
    <property type="entry name" value="SPP1_portal"/>
    <property type="match status" value="1"/>
</dbReference>
<evidence type="ECO:0000313" key="2">
    <source>
        <dbReference type="Proteomes" id="UP000824260"/>
    </source>
</evidence>